<reference evidence="11 12" key="1">
    <citation type="submission" date="2015-09" db="EMBL/GenBank/DDBJ databases">
        <title>Sorangium comparison.</title>
        <authorList>
            <person name="Zaburannyi N."/>
            <person name="Bunk B."/>
            <person name="Overmann J."/>
            <person name="Mueller R."/>
        </authorList>
    </citation>
    <scope>NUCLEOTIDE SEQUENCE [LARGE SCALE GENOMIC DNA]</scope>
    <source>
        <strain evidence="11 12">So ce836</strain>
    </source>
</reference>
<dbReference type="FunFam" id="1.10.240.10:FF:000005">
    <property type="entry name" value="Tryptophan--tRNA ligase"/>
    <property type="match status" value="1"/>
</dbReference>
<comment type="function">
    <text evidence="9">Catalyzes the attachment of tryptophan to tRNA(Trp).</text>
</comment>
<dbReference type="PANTHER" id="PTHR43766:SF1">
    <property type="entry name" value="TRYPTOPHAN--TRNA LIGASE, MITOCHONDRIAL"/>
    <property type="match status" value="1"/>
</dbReference>
<protein>
    <recommendedName>
        <fullName evidence="9">Tryptophan--tRNA ligase</fullName>
        <ecNumber evidence="9">6.1.1.2</ecNumber>
    </recommendedName>
    <alternativeName>
        <fullName evidence="9">Tryptophanyl-tRNA synthetase</fullName>
        <shortName evidence="9">TrpRS</shortName>
    </alternativeName>
</protein>
<dbReference type="HAMAP" id="MF_00140_B">
    <property type="entry name" value="Trp_tRNA_synth_B"/>
    <property type="match status" value="1"/>
</dbReference>
<evidence type="ECO:0000256" key="1">
    <source>
        <dbReference type="ARBA" id="ARBA00005594"/>
    </source>
</evidence>
<evidence type="ECO:0000256" key="7">
    <source>
        <dbReference type="ARBA" id="ARBA00023146"/>
    </source>
</evidence>
<dbReference type="AlphaFoldDB" id="A0A4P2R191"/>
<gene>
    <name evidence="9" type="primary">trpS</name>
    <name evidence="11" type="ORF">SOCE836_088950</name>
</gene>
<dbReference type="GO" id="GO:0006436">
    <property type="term" value="P:tryptophanyl-tRNA aminoacylation"/>
    <property type="evidence" value="ECO:0007669"/>
    <property type="project" value="UniProtKB-UniRule"/>
</dbReference>
<dbReference type="EC" id="6.1.1.2" evidence="9"/>
<evidence type="ECO:0000313" key="12">
    <source>
        <dbReference type="Proteomes" id="UP000295497"/>
    </source>
</evidence>
<organism evidence="11 12">
    <name type="scientific">Sorangium cellulosum</name>
    <name type="common">Polyangium cellulosum</name>
    <dbReference type="NCBI Taxonomy" id="56"/>
    <lineage>
        <taxon>Bacteria</taxon>
        <taxon>Pseudomonadati</taxon>
        <taxon>Myxococcota</taxon>
        <taxon>Polyangia</taxon>
        <taxon>Polyangiales</taxon>
        <taxon>Polyangiaceae</taxon>
        <taxon>Sorangium</taxon>
    </lineage>
</organism>
<dbReference type="PRINTS" id="PR01039">
    <property type="entry name" value="TRNASYNTHTRP"/>
</dbReference>
<keyword evidence="5 9" id="KW-0067">ATP-binding</keyword>
<dbReference type="InterPro" id="IPR050203">
    <property type="entry name" value="Trp-tRNA_synthetase"/>
</dbReference>
<dbReference type="FunFam" id="3.40.50.620:FF:000144">
    <property type="entry name" value="Tryptophan--tRNA ligase"/>
    <property type="match status" value="1"/>
</dbReference>
<dbReference type="InterPro" id="IPR002305">
    <property type="entry name" value="aa-tRNA-synth_Ic"/>
</dbReference>
<comment type="catalytic activity">
    <reaction evidence="8 9">
        <text>tRNA(Trp) + L-tryptophan + ATP = L-tryptophyl-tRNA(Trp) + AMP + diphosphate + H(+)</text>
        <dbReference type="Rhea" id="RHEA:24080"/>
        <dbReference type="Rhea" id="RHEA-COMP:9671"/>
        <dbReference type="Rhea" id="RHEA-COMP:9705"/>
        <dbReference type="ChEBI" id="CHEBI:15378"/>
        <dbReference type="ChEBI" id="CHEBI:30616"/>
        <dbReference type="ChEBI" id="CHEBI:33019"/>
        <dbReference type="ChEBI" id="CHEBI:57912"/>
        <dbReference type="ChEBI" id="CHEBI:78442"/>
        <dbReference type="ChEBI" id="CHEBI:78535"/>
        <dbReference type="ChEBI" id="CHEBI:456215"/>
        <dbReference type="EC" id="6.1.1.2"/>
    </reaction>
</comment>
<evidence type="ECO:0000256" key="10">
    <source>
        <dbReference type="RuleBase" id="RU363036"/>
    </source>
</evidence>
<feature type="binding site" evidence="9">
    <location>
        <begin position="19"/>
        <end position="21"/>
    </location>
    <ligand>
        <name>ATP</name>
        <dbReference type="ChEBI" id="CHEBI:30616"/>
    </ligand>
</feature>
<comment type="subcellular location">
    <subcellularLocation>
        <location evidence="9">Cytoplasm</location>
    </subcellularLocation>
</comment>
<proteinExistence type="inferred from homology"/>
<feature type="binding site" evidence="9">
    <location>
        <begin position="27"/>
        <end position="28"/>
    </location>
    <ligand>
        <name>ATP</name>
        <dbReference type="ChEBI" id="CHEBI:30616"/>
    </ligand>
</feature>
<dbReference type="Gene3D" id="3.40.50.620">
    <property type="entry name" value="HUPs"/>
    <property type="match status" value="1"/>
</dbReference>
<dbReference type="EMBL" id="CP012672">
    <property type="protein sequence ID" value="AUX36687.1"/>
    <property type="molecule type" value="Genomic_DNA"/>
</dbReference>
<dbReference type="InterPro" id="IPR001412">
    <property type="entry name" value="aa-tRNA-synth_I_CS"/>
</dbReference>
<feature type="binding site" evidence="9">
    <location>
        <begin position="219"/>
        <end position="223"/>
    </location>
    <ligand>
        <name>ATP</name>
        <dbReference type="ChEBI" id="CHEBI:30616"/>
    </ligand>
</feature>
<name>A0A4P2R191_SORCE</name>
<keyword evidence="6 9" id="KW-0648">Protein biosynthesis</keyword>
<evidence type="ECO:0000313" key="11">
    <source>
        <dbReference type="EMBL" id="AUX36687.1"/>
    </source>
</evidence>
<feature type="short sequence motif" description="'HIGH' region" evidence="9">
    <location>
        <begin position="20"/>
        <end position="28"/>
    </location>
</feature>
<dbReference type="CDD" id="cd00806">
    <property type="entry name" value="TrpRS_core"/>
    <property type="match status" value="1"/>
</dbReference>
<accession>A0A4P2R191</accession>
<keyword evidence="2 9" id="KW-0963">Cytoplasm</keyword>
<evidence type="ECO:0000256" key="4">
    <source>
        <dbReference type="ARBA" id="ARBA00022741"/>
    </source>
</evidence>
<feature type="short sequence motif" description="'KMSKS' region" evidence="9">
    <location>
        <begin position="219"/>
        <end position="223"/>
    </location>
</feature>
<dbReference type="NCBIfam" id="TIGR00233">
    <property type="entry name" value="trpS"/>
    <property type="match status" value="1"/>
</dbReference>
<dbReference type="Proteomes" id="UP000295497">
    <property type="component" value="Chromosome"/>
</dbReference>
<keyword evidence="3 9" id="KW-0436">Ligase</keyword>
<dbReference type="GO" id="GO:0005829">
    <property type="term" value="C:cytosol"/>
    <property type="evidence" value="ECO:0007669"/>
    <property type="project" value="TreeGrafter"/>
</dbReference>
<feature type="binding site" evidence="9">
    <location>
        <position position="161"/>
    </location>
    <ligand>
        <name>L-tryptophan</name>
        <dbReference type="ChEBI" id="CHEBI:57912"/>
    </ligand>
</feature>
<dbReference type="PANTHER" id="PTHR43766">
    <property type="entry name" value="TRYPTOPHAN--TRNA LIGASE, MITOCHONDRIAL"/>
    <property type="match status" value="1"/>
</dbReference>
<evidence type="ECO:0000256" key="8">
    <source>
        <dbReference type="ARBA" id="ARBA00049929"/>
    </source>
</evidence>
<sequence>MLPQRNTTTMASTVLTGIKPTGTPHLGNFVGAIKPALALAGTASTALYFVADYHALNSIHDAQKLRGLVHEVAATWLALGLDPEKVIFYRQSEVPEILELTWILSCFTAKGLMNRAHAYKAAVAKNMESRASSAATAEDMDDLDAGINMGLYNYPVLMAADILLFKTNVVPVGKDQVQHIEIARDIAQRFNAIYGPVLVLPEARIDAHTAVIPGLDGRKMSKSYDNTIPLFLPPEKLRKTIFKYKTDSSPPSEPKDPDTSPLFHLYREFATPEETEALRGRYRSGIGWGEAKEAVFEVLNRALEEPRRRYAELMADTARVDALLAQGAARARQIASATIQETRKAVGIR</sequence>
<feature type="binding site" evidence="9">
    <location>
        <begin position="173"/>
        <end position="175"/>
    </location>
    <ligand>
        <name>ATP</name>
        <dbReference type="ChEBI" id="CHEBI:30616"/>
    </ligand>
</feature>
<dbReference type="Gene3D" id="1.10.240.10">
    <property type="entry name" value="Tyrosyl-Transfer RNA Synthetase"/>
    <property type="match status" value="1"/>
</dbReference>
<dbReference type="GO" id="GO:0004830">
    <property type="term" value="F:tryptophan-tRNA ligase activity"/>
    <property type="evidence" value="ECO:0007669"/>
    <property type="project" value="UniProtKB-UniRule"/>
</dbReference>
<evidence type="ECO:0000256" key="2">
    <source>
        <dbReference type="ARBA" id="ARBA00022490"/>
    </source>
</evidence>
<dbReference type="InterPro" id="IPR014729">
    <property type="entry name" value="Rossmann-like_a/b/a_fold"/>
</dbReference>
<dbReference type="PROSITE" id="PS00178">
    <property type="entry name" value="AA_TRNA_LIGASE_I"/>
    <property type="match status" value="1"/>
</dbReference>
<keyword evidence="7 9" id="KW-0030">Aminoacyl-tRNA synthetase</keyword>
<dbReference type="GO" id="GO:0005524">
    <property type="term" value="F:ATP binding"/>
    <property type="evidence" value="ECO:0007669"/>
    <property type="project" value="UniProtKB-UniRule"/>
</dbReference>
<dbReference type="SUPFAM" id="SSF52374">
    <property type="entry name" value="Nucleotidylyl transferase"/>
    <property type="match status" value="1"/>
</dbReference>
<comment type="similarity">
    <text evidence="1 9 10">Belongs to the class-I aminoacyl-tRNA synthetase family.</text>
</comment>
<evidence type="ECO:0000256" key="3">
    <source>
        <dbReference type="ARBA" id="ARBA00022598"/>
    </source>
</evidence>
<dbReference type="InterPro" id="IPR002306">
    <property type="entry name" value="Trp-tRNA-ligase"/>
</dbReference>
<dbReference type="InterPro" id="IPR024109">
    <property type="entry name" value="Trp-tRNA-ligase_bac-type"/>
</dbReference>
<evidence type="ECO:0000256" key="9">
    <source>
        <dbReference type="HAMAP-Rule" id="MF_00140"/>
    </source>
</evidence>
<evidence type="ECO:0000256" key="6">
    <source>
        <dbReference type="ARBA" id="ARBA00022917"/>
    </source>
</evidence>
<comment type="subunit">
    <text evidence="9">Homodimer.</text>
</comment>
<evidence type="ECO:0000256" key="5">
    <source>
        <dbReference type="ARBA" id="ARBA00022840"/>
    </source>
</evidence>
<feature type="binding site" evidence="9">
    <location>
        <position position="212"/>
    </location>
    <ligand>
        <name>ATP</name>
        <dbReference type="ChEBI" id="CHEBI:30616"/>
    </ligand>
</feature>
<dbReference type="Pfam" id="PF00579">
    <property type="entry name" value="tRNA-synt_1b"/>
    <property type="match status" value="1"/>
</dbReference>
<keyword evidence="4 9" id="KW-0547">Nucleotide-binding</keyword>
<dbReference type="NCBIfam" id="NF009207">
    <property type="entry name" value="PRK12556.1"/>
    <property type="match status" value="1"/>
</dbReference>